<dbReference type="SUPFAM" id="SSF82171">
    <property type="entry name" value="DPP6 N-terminal domain-like"/>
    <property type="match status" value="1"/>
</dbReference>
<organism evidence="6 7">
    <name type="scientific">Pseudoalteromonas denitrificans DSM 6059</name>
    <dbReference type="NCBI Taxonomy" id="1123010"/>
    <lineage>
        <taxon>Bacteria</taxon>
        <taxon>Pseudomonadati</taxon>
        <taxon>Pseudomonadota</taxon>
        <taxon>Gammaproteobacteria</taxon>
        <taxon>Alteromonadales</taxon>
        <taxon>Pseudoalteromonadaceae</taxon>
        <taxon>Pseudoalteromonas</taxon>
    </lineage>
</organism>
<dbReference type="GO" id="GO:0000160">
    <property type="term" value="P:phosphorelay signal transduction system"/>
    <property type="evidence" value="ECO:0007669"/>
    <property type="project" value="InterPro"/>
</dbReference>
<dbReference type="Pfam" id="PF07676">
    <property type="entry name" value="PD40"/>
    <property type="match status" value="1"/>
</dbReference>
<dbReference type="GO" id="GO:0006355">
    <property type="term" value="P:regulation of DNA-templated transcription"/>
    <property type="evidence" value="ECO:0007669"/>
    <property type="project" value="InterPro"/>
</dbReference>
<evidence type="ECO:0000259" key="5">
    <source>
        <dbReference type="PROSITE" id="PS51755"/>
    </source>
</evidence>
<dbReference type="PANTHER" id="PTHR36842">
    <property type="entry name" value="PROTEIN TOLB HOMOLOG"/>
    <property type="match status" value="1"/>
</dbReference>
<dbReference type="PROSITE" id="PS51755">
    <property type="entry name" value="OMPR_PHOB"/>
    <property type="match status" value="1"/>
</dbReference>
<evidence type="ECO:0000256" key="2">
    <source>
        <dbReference type="ARBA" id="ARBA00023125"/>
    </source>
</evidence>
<dbReference type="InterPro" id="IPR011042">
    <property type="entry name" value="6-blade_b-propeller_TolB-like"/>
</dbReference>
<protein>
    <submittedName>
        <fullName evidence="6">DNA-binding winged helix-turn-helix (WHTH) domain-containing protein</fullName>
    </submittedName>
</protein>
<proteinExistence type="inferred from homology"/>
<dbReference type="Proteomes" id="UP000198862">
    <property type="component" value="Unassembled WGS sequence"/>
</dbReference>
<keyword evidence="2 3" id="KW-0238">DNA-binding</keyword>
<reference evidence="6 7" key="1">
    <citation type="submission" date="2016-10" db="EMBL/GenBank/DDBJ databases">
        <authorList>
            <person name="de Groot N.N."/>
        </authorList>
    </citation>
    <scope>NUCLEOTIDE SEQUENCE [LARGE SCALE GENOMIC DNA]</scope>
    <source>
        <strain evidence="6 7">DSM 6059</strain>
    </source>
</reference>
<keyword evidence="4" id="KW-0472">Membrane</keyword>
<name>A0A1I1IEC9_9GAMM</name>
<keyword evidence="4" id="KW-0812">Transmembrane</keyword>
<feature type="DNA-binding region" description="OmpR/PhoB-type" evidence="3">
    <location>
        <begin position="1"/>
        <end position="99"/>
    </location>
</feature>
<evidence type="ECO:0000256" key="1">
    <source>
        <dbReference type="ARBA" id="ARBA00009820"/>
    </source>
</evidence>
<feature type="domain" description="OmpR/PhoB-type" evidence="5">
    <location>
        <begin position="1"/>
        <end position="99"/>
    </location>
</feature>
<comment type="similarity">
    <text evidence="1">Belongs to the TolB family.</text>
</comment>
<dbReference type="Pfam" id="PF00486">
    <property type="entry name" value="Trans_reg_C"/>
    <property type="match status" value="1"/>
</dbReference>
<dbReference type="SMART" id="SM00862">
    <property type="entry name" value="Trans_reg_C"/>
    <property type="match status" value="1"/>
</dbReference>
<dbReference type="STRING" id="1123010.SAMN02745724_01392"/>
<dbReference type="AlphaFoldDB" id="A0A1I1IEC9"/>
<dbReference type="OrthoDB" id="5693682at2"/>
<dbReference type="PANTHER" id="PTHR36842:SF1">
    <property type="entry name" value="PROTEIN TOLB"/>
    <property type="match status" value="1"/>
</dbReference>
<evidence type="ECO:0000256" key="3">
    <source>
        <dbReference type="PROSITE-ProRule" id="PRU01091"/>
    </source>
</evidence>
<dbReference type="InterPro" id="IPR011659">
    <property type="entry name" value="WD40"/>
</dbReference>
<dbReference type="Gene3D" id="2.120.10.30">
    <property type="entry name" value="TolB, C-terminal domain"/>
    <property type="match status" value="2"/>
</dbReference>
<sequence>MNELVVGDFRINIKRSEIIYQKNITSLEPKVLKVLLLLAEKPGEIIPQSELLEKVWPGVIVEANTLQRCIAQLRKAFKDDAKTQKFITTHPRRGYSLVAPVDWKNTDIKKEKKHSKYLYWAVCCVFIIFALISGVTFFTSTSQSPLASFKYITPLTTTDETEFRVSFSPDGKYIAFQRYVGFQKSHIWAKNLTTNQEFLLTKNEGIYGRPKWSLDGTQIAFIQTSQTGHTQSPSPLKADSHIQLNKKVHTKMCHSIEVLTFALAKNIPQKTKTHLPCLSNKIYTLTWLAKNEVAFIFDDMHSSKVVSYKLSTQTSTTLYQNTEQTPYAVIYSAYHKKTAILQVDKKHISSLVILDNKEADFKTIALHIPDEFYQSSLGDIHWHPTEKKILLAYRHSLYEITLNGAFTQYPITTYQTIYDPVYHPNGKQIAATLGIADFDISQIQWQPNKEDKILYRSTMQESGAKYQPKGSGIAFVSNRSGHYQLWFDNGKEIQQLTHFDSKQKIKSFVWSLSGQSIILALNSQVKIINLKGEIENLNHDFEVLNIYQAIGNNQLLMKIVKEQSSELVLYNMSNSEIKSLYKKQLTWAQIDHKNRIFISDKQGNITIQNEAKDPLPVNLHGMLSHKRFLIDSDNLIINDSNGGIWQINLIEDHVKRLNDKDISAVRLDDINLEEQKLLYLRFIAGKKEIVLFN</sequence>
<accession>A0A1I1IEC9</accession>
<gene>
    <name evidence="6" type="ORF">SAMN02745724_01392</name>
</gene>
<evidence type="ECO:0000313" key="6">
    <source>
        <dbReference type="EMBL" id="SFC31570.1"/>
    </source>
</evidence>
<evidence type="ECO:0000256" key="4">
    <source>
        <dbReference type="SAM" id="Phobius"/>
    </source>
</evidence>
<dbReference type="SUPFAM" id="SSF46894">
    <property type="entry name" value="C-terminal effector domain of the bipartite response regulators"/>
    <property type="match status" value="1"/>
</dbReference>
<keyword evidence="7" id="KW-1185">Reference proteome</keyword>
<feature type="transmembrane region" description="Helical" evidence="4">
    <location>
        <begin position="117"/>
        <end position="138"/>
    </location>
</feature>
<dbReference type="InterPro" id="IPR036388">
    <property type="entry name" value="WH-like_DNA-bd_sf"/>
</dbReference>
<dbReference type="EMBL" id="FOLO01000007">
    <property type="protein sequence ID" value="SFC31570.1"/>
    <property type="molecule type" value="Genomic_DNA"/>
</dbReference>
<dbReference type="InterPro" id="IPR016032">
    <property type="entry name" value="Sig_transdc_resp-reg_C-effctor"/>
</dbReference>
<keyword evidence="4" id="KW-1133">Transmembrane helix</keyword>
<dbReference type="GO" id="GO:0003677">
    <property type="term" value="F:DNA binding"/>
    <property type="evidence" value="ECO:0007669"/>
    <property type="project" value="UniProtKB-UniRule"/>
</dbReference>
<dbReference type="RefSeq" id="WP_091982212.1">
    <property type="nucleotide sequence ID" value="NZ_FOLO01000007.1"/>
</dbReference>
<evidence type="ECO:0000313" key="7">
    <source>
        <dbReference type="Proteomes" id="UP000198862"/>
    </source>
</evidence>
<dbReference type="Gene3D" id="1.10.10.10">
    <property type="entry name" value="Winged helix-like DNA-binding domain superfamily/Winged helix DNA-binding domain"/>
    <property type="match status" value="1"/>
</dbReference>
<dbReference type="InterPro" id="IPR001867">
    <property type="entry name" value="OmpR/PhoB-type_DNA-bd"/>
</dbReference>